<evidence type="ECO:0000313" key="2">
    <source>
        <dbReference type="Proteomes" id="UP000314294"/>
    </source>
</evidence>
<evidence type="ECO:0000313" key="1">
    <source>
        <dbReference type="EMBL" id="TNN32969.1"/>
    </source>
</evidence>
<accession>A0A4Z2EVY4</accession>
<comment type="caution">
    <text evidence="1">The sequence shown here is derived from an EMBL/GenBank/DDBJ whole genome shotgun (WGS) entry which is preliminary data.</text>
</comment>
<dbReference type="Proteomes" id="UP000314294">
    <property type="component" value="Unassembled WGS sequence"/>
</dbReference>
<reference evidence="1 2" key="1">
    <citation type="submission" date="2019-03" db="EMBL/GenBank/DDBJ databases">
        <title>First draft genome of Liparis tanakae, snailfish: a comprehensive survey of snailfish specific genes.</title>
        <authorList>
            <person name="Kim W."/>
            <person name="Song I."/>
            <person name="Jeong J.-H."/>
            <person name="Kim D."/>
            <person name="Kim S."/>
            <person name="Ryu S."/>
            <person name="Song J.Y."/>
            <person name="Lee S.K."/>
        </authorList>
    </citation>
    <scope>NUCLEOTIDE SEQUENCE [LARGE SCALE GENOMIC DNA]</scope>
    <source>
        <tissue evidence="1">Muscle</tissue>
    </source>
</reference>
<keyword evidence="2" id="KW-1185">Reference proteome</keyword>
<organism evidence="1 2">
    <name type="scientific">Liparis tanakae</name>
    <name type="common">Tanaka's snailfish</name>
    <dbReference type="NCBI Taxonomy" id="230148"/>
    <lineage>
        <taxon>Eukaryota</taxon>
        <taxon>Metazoa</taxon>
        <taxon>Chordata</taxon>
        <taxon>Craniata</taxon>
        <taxon>Vertebrata</taxon>
        <taxon>Euteleostomi</taxon>
        <taxon>Actinopterygii</taxon>
        <taxon>Neopterygii</taxon>
        <taxon>Teleostei</taxon>
        <taxon>Neoteleostei</taxon>
        <taxon>Acanthomorphata</taxon>
        <taxon>Eupercaria</taxon>
        <taxon>Perciformes</taxon>
        <taxon>Cottioidei</taxon>
        <taxon>Cottales</taxon>
        <taxon>Liparidae</taxon>
        <taxon>Liparis</taxon>
    </lineage>
</organism>
<gene>
    <name evidence="1" type="ORF">EYF80_056867</name>
</gene>
<protein>
    <submittedName>
        <fullName evidence="1">Uncharacterized protein</fullName>
    </submittedName>
</protein>
<dbReference type="EMBL" id="SRLO01002408">
    <property type="protein sequence ID" value="TNN32969.1"/>
    <property type="molecule type" value="Genomic_DNA"/>
</dbReference>
<sequence length="75" mass="7962">MKSASRLILSTSVLKCVCTARDWRNAALGTGEGKRPHEDALQEGGVLCHLGQGLHQHAVHHDLVSSPLGHSDGLT</sequence>
<dbReference type="AlphaFoldDB" id="A0A4Z2EVY4"/>
<proteinExistence type="predicted"/>
<name>A0A4Z2EVY4_9TELE</name>